<feature type="compositionally biased region" description="Basic and acidic residues" evidence="3">
    <location>
        <begin position="82"/>
        <end position="91"/>
    </location>
</feature>
<dbReference type="EMBL" id="MK861813">
    <property type="protein sequence ID" value="QEX51358.1"/>
    <property type="molecule type" value="mRNA"/>
</dbReference>
<keyword evidence="2" id="KW-0238">DNA-binding</keyword>
<dbReference type="AlphaFoldDB" id="A0A5J6NE82"/>
<evidence type="ECO:0000256" key="3">
    <source>
        <dbReference type="SAM" id="MobiDB-lite"/>
    </source>
</evidence>
<reference evidence="4" key="1">
    <citation type="journal article" date="2015" name="PLoS ONE">
        <title>Digital Gene Expression Analysis Based on De Novo Transcriptome Assembly Reveals New Genes Associated with Floral Organ Differentiation of the Orchid Plant Cymbidium ensifolium.</title>
        <authorList>
            <person name="Yang F."/>
            <person name="Zhu G."/>
        </authorList>
    </citation>
    <scope>NUCLEOTIDE SEQUENCE</scope>
</reference>
<dbReference type="GO" id="GO:0003700">
    <property type="term" value="F:DNA-binding transcription factor activity"/>
    <property type="evidence" value="ECO:0007669"/>
    <property type="project" value="InterPro"/>
</dbReference>
<dbReference type="PANTHER" id="PTHR31312:SF1">
    <property type="entry name" value="TRANSCRIPTION ACTIVATOR GLK1"/>
    <property type="match status" value="1"/>
</dbReference>
<proteinExistence type="evidence at transcript level"/>
<dbReference type="InterPro" id="IPR044825">
    <property type="entry name" value="GLK1/2-like"/>
</dbReference>
<dbReference type="GO" id="GO:0000976">
    <property type="term" value="F:transcription cis-regulatory region binding"/>
    <property type="evidence" value="ECO:0007669"/>
    <property type="project" value="TreeGrafter"/>
</dbReference>
<dbReference type="PANTHER" id="PTHR31312">
    <property type="entry name" value="TRANSCRIPTION ACTIVATOR GLK1"/>
    <property type="match status" value="1"/>
</dbReference>
<feature type="compositionally biased region" description="Basic and acidic residues" evidence="3">
    <location>
        <begin position="98"/>
        <end position="108"/>
    </location>
</feature>
<dbReference type="GO" id="GO:0045893">
    <property type="term" value="P:positive regulation of DNA-templated transcription"/>
    <property type="evidence" value="ECO:0007669"/>
    <property type="project" value="InterPro"/>
</dbReference>
<feature type="compositionally biased region" description="Basic residues" evidence="3">
    <location>
        <begin position="139"/>
        <end position="153"/>
    </location>
</feature>
<accession>A0A5J6NE82</accession>
<feature type="region of interest" description="Disordered" evidence="3">
    <location>
        <begin position="1"/>
        <end position="29"/>
    </location>
</feature>
<sequence>MLAVTPLRSSTTGDRAGDVGGSTNLPTSDDFSVEFDFDFDFSELFAGFDDAEPLPSLDIDATDFPAPEASAAEAEMSGARHIQQEEREKETVLTNYEEVLRCETKEETSEASEMSSPSRAPEKEKERGRKPSAGQAKRSNGKRKKYRSQRKHTMARDAETMSSNQRRQAYITYLPLTMGFTPNASPHPHHHHHHQYMQHFKPLHVWGHPTMNQSLVHMWPKHIVPIGSSPTLPWVAPHTIQPPSLPPHGSPWSLHFASGTMTQGSPYFSQPPSTLRFPALPVPGIPPHPMCRTDGAIPAAAPPTPPPCEGTGWLHQLDAHPSKESIDAVLGDVLAQPWLPLPLGLKPPSSESVMVELQKQGISNVPPSN</sequence>
<feature type="compositionally biased region" description="Basic and acidic residues" evidence="3">
    <location>
        <begin position="120"/>
        <end position="129"/>
    </location>
</feature>
<evidence type="ECO:0000256" key="1">
    <source>
        <dbReference type="ARBA" id="ARBA00004123"/>
    </source>
</evidence>
<protein>
    <submittedName>
        <fullName evidence="4">Putative transcription factor GLK1 isoform X2</fullName>
    </submittedName>
</protein>
<comment type="subcellular location">
    <subcellularLocation>
        <location evidence="1">Nucleus</location>
    </subcellularLocation>
</comment>
<feature type="compositionally biased region" description="Low complexity" evidence="3">
    <location>
        <begin position="65"/>
        <end position="75"/>
    </location>
</feature>
<organism evidence="4">
    <name type="scientific">Cymbidium ensifolium</name>
    <name type="common">Orchid</name>
    <name type="synonym">Epidendrum ensifolium</name>
    <dbReference type="NCBI Taxonomy" id="78740"/>
    <lineage>
        <taxon>Eukaryota</taxon>
        <taxon>Viridiplantae</taxon>
        <taxon>Streptophyta</taxon>
        <taxon>Embryophyta</taxon>
        <taxon>Tracheophyta</taxon>
        <taxon>Spermatophyta</taxon>
        <taxon>Magnoliopsida</taxon>
        <taxon>Liliopsida</taxon>
        <taxon>Asparagales</taxon>
        <taxon>Orchidaceae</taxon>
        <taxon>Epidendroideae</taxon>
        <taxon>Cymbidieae</taxon>
        <taxon>Cymbidiinae</taxon>
        <taxon>Cymbidium</taxon>
    </lineage>
</organism>
<evidence type="ECO:0000313" key="4">
    <source>
        <dbReference type="EMBL" id="QEX51358.1"/>
    </source>
</evidence>
<name>A0A5J6NE82_CYMEN</name>
<dbReference type="GO" id="GO:0005634">
    <property type="term" value="C:nucleus"/>
    <property type="evidence" value="ECO:0007669"/>
    <property type="project" value="UniProtKB-SubCell"/>
</dbReference>
<feature type="region of interest" description="Disordered" evidence="3">
    <location>
        <begin position="56"/>
        <end position="165"/>
    </location>
</feature>
<evidence type="ECO:0000256" key="2">
    <source>
        <dbReference type="ARBA" id="ARBA00023125"/>
    </source>
</evidence>